<dbReference type="OrthoDB" id="1165920at2759"/>
<feature type="region of interest" description="Disordered" evidence="1">
    <location>
        <begin position="1"/>
        <end position="28"/>
    </location>
</feature>
<protein>
    <submittedName>
        <fullName evidence="2">Uncharacterized protein</fullName>
    </submittedName>
</protein>
<reference evidence="3" key="1">
    <citation type="journal article" date="2020" name="Genome Biol.">
        <title>Gamete binning: chromosome-level and haplotype-resolved genome assembly enabled by high-throughput single-cell sequencing of gamete genomes.</title>
        <authorList>
            <person name="Campoy J.A."/>
            <person name="Sun H."/>
            <person name="Goel M."/>
            <person name="Jiao W.-B."/>
            <person name="Folz-Donahue K."/>
            <person name="Wang N."/>
            <person name="Rubio M."/>
            <person name="Liu C."/>
            <person name="Kukat C."/>
            <person name="Ruiz D."/>
            <person name="Huettel B."/>
            <person name="Schneeberger K."/>
        </authorList>
    </citation>
    <scope>NUCLEOTIDE SEQUENCE [LARGE SCALE GENOMIC DNA]</scope>
    <source>
        <strain evidence="3">cv. Rojo Pasion</strain>
    </source>
</reference>
<evidence type="ECO:0000313" key="2">
    <source>
        <dbReference type="EMBL" id="CAB4320763.1"/>
    </source>
</evidence>
<sequence>MELELQGQPGSSGSGSSGSHVVSIHDEELPRHTRFLSPSTVDYNAYHRLRPPESIDGLNGLEYSGKRGRMEVRMRVEMRLRGKMKGEDGRDE</sequence>
<accession>A0A6J5Y8N1</accession>
<proteinExistence type="predicted"/>
<name>A0A6J5Y8N1_PRUAR</name>
<dbReference type="EMBL" id="CAEKKB010000008">
    <property type="protein sequence ID" value="CAB4320763.1"/>
    <property type="molecule type" value="Genomic_DNA"/>
</dbReference>
<dbReference type="AlphaFoldDB" id="A0A6J5Y8N1"/>
<dbReference type="Proteomes" id="UP000507245">
    <property type="component" value="Unassembled WGS sequence"/>
</dbReference>
<gene>
    <name evidence="2" type="ORF">ORAREDHAP_LOCUS49735</name>
</gene>
<keyword evidence="3" id="KW-1185">Reference proteome</keyword>
<organism evidence="2 3">
    <name type="scientific">Prunus armeniaca</name>
    <name type="common">Apricot</name>
    <name type="synonym">Armeniaca vulgaris</name>
    <dbReference type="NCBI Taxonomy" id="36596"/>
    <lineage>
        <taxon>Eukaryota</taxon>
        <taxon>Viridiplantae</taxon>
        <taxon>Streptophyta</taxon>
        <taxon>Embryophyta</taxon>
        <taxon>Tracheophyta</taxon>
        <taxon>Spermatophyta</taxon>
        <taxon>Magnoliopsida</taxon>
        <taxon>eudicotyledons</taxon>
        <taxon>Gunneridae</taxon>
        <taxon>Pentapetalae</taxon>
        <taxon>rosids</taxon>
        <taxon>fabids</taxon>
        <taxon>Rosales</taxon>
        <taxon>Rosaceae</taxon>
        <taxon>Amygdaloideae</taxon>
        <taxon>Amygdaleae</taxon>
        <taxon>Prunus</taxon>
    </lineage>
</organism>
<evidence type="ECO:0000313" key="3">
    <source>
        <dbReference type="Proteomes" id="UP000507245"/>
    </source>
</evidence>
<evidence type="ECO:0000256" key="1">
    <source>
        <dbReference type="SAM" id="MobiDB-lite"/>
    </source>
</evidence>